<dbReference type="AlphaFoldDB" id="X1MB98"/>
<name>X1MB98_9ZZZZ</name>
<evidence type="ECO:0000313" key="1">
    <source>
        <dbReference type="EMBL" id="GAI28543.1"/>
    </source>
</evidence>
<feature type="non-terminal residue" evidence="1">
    <location>
        <position position="195"/>
    </location>
</feature>
<dbReference type="EMBL" id="BARV01020545">
    <property type="protein sequence ID" value="GAI28543.1"/>
    <property type="molecule type" value="Genomic_DNA"/>
</dbReference>
<comment type="caution">
    <text evidence="1">The sequence shown here is derived from an EMBL/GenBank/DDBJ whole genome shotgun (WGS) entry which is preliminary data.</text>
</comment>
<proteinExistence type="predicted"/>
<organism evidence="1">
    <name type="scientific">marine sediment metagenome</name>
    <dbReference type="NCBI Taxonomy" id="412755"/>
    <lineage>
        <taxon>unclassified sequences</taxon>
        <taxon>metagenomes</taxon>
        <taxon>ecological metagenomes</taxon>
    </lineage>
</organism>
<sequence length="195" mass="22488">MLEPENSVPMEDLEGRVSFYRGPQDRGKFKGFVRRSPNLFENSEDGALILDLMKEARKNPKARPVDPGKWAREPLYKAKRKKGRKSVETFVSIPEREDEREEQEQAAVGTSAKEVNLHTDVQYRLIRLGAEMGFKVWVARNDRRKVYNGKILESLPNIVDQLPTQFDNTTNKVIELIDILWLKGNRIVAAFEVEC</sequence>
<gene>
    <name evidence="1" type="ORF">S06H3_34264</name>
</gene>
<protein>
    <submittedName>
        <fullName evidence="1">Uncharacterized protein</fullName>
    </submittedName>
</protein>
<reference evidence="1" key="1">
    <citation type="journal article" date="2014" name="Front. Microbiol.">
        <title>High frequency of phylogenetically diverse reductive dehalogenase-homologous genes in deep subseafloor sedimentary metagenomes.</title>
        <authorList>
            <person name="Kawai M."/>
            <person name="Futagami T."/>
            <person name="Toyoda A."/>
            <person name="Takaki Y."/>
            <person name="Nishi S."/>
            <person name="Hori S."/>
            <person name="Arai W."/>
            <person name="Tsubouchi T."/>
            <person name="Morono Y."/>
            <person name="Uchiyama I."/>
            <person name="Ito T."/>
            <person name="Fujiyama A."/>
            <person name="Inagaki F."/>
            <person name="Takami H."/>
        </authorList>
    </citation>
    <scope>NUCLEOTIDE SEQUENCE</scope>
    <source>
        <strain evidence="1">Expedition CK06-06</strain>
    </source>
</reference>
<accession>X1MB98</accession>